<dbReference type="PRINTS" id="PR00081">
    <property type="entry name" value="GDHRDH"/>
</dbReference>
<evidence type="ECO:0000313" key="3">
    <source>
        <dbReference type="EMBL" id="MDX2914577.1"/>
    </source>
</evidence>
<dbReference type="PRINTS" id="PR00080">
    <property type="entry name" value="SDRFAMILY"/>
</dbReference>
<reference evidence="3 4" key="1">
    <citation type="journal article" date="2023" name="Microb. Genom.">
        <title>Mesoterricola silvestris gen. nov., sp. nov., Mesoterricola sediminis sp. nov., Geothrix oryzae sp. nov., Geothrix edaphica sp. nov., Geothrix rubra sp. nov., and Geothrix limicola sp. nov., six novel members of Acidobacteriota isolated from soils.</title>
        <authorList>
            <person name="Weisberg A.J."/>
            <person name="Pearce E."/>
            <person name="Kramer C.G."/>
            <person name="Chang J.H."/>
            <person name="Clarke C.R."/>
        </authorList>
    </citation>
    <scope>NUCLEOTIDE SEQUENCE [LARGE SCALE GENOMIC DNA]</scope>
    <source>
        <strain evidence="3 4">NRRL_B-2795</strain>
    </source>
</reference>
<dbReference type="Gene3D" id="3.40.50.720">
    <property type="entry name" value="NAD(P)-binding Rossmann-like Domain"/>
    <property type="match status" value="1"/>
</dbReference>
<dbReference type="InterPro" id="IPR002347">
    <property type="entry name" value="SDR_fam"/>
</dbReference>
<keyword evidence="2" id="KW-0560">Oxidoreductase</keyword>
<dbReference type="InterPro" id="IPR036291">
    <property type="entry name" value="NAD(P)-bd_dom_sf"/>
</dbReference>
<comment type="similarity">
    <text evidence="1">Belongs to the short-chain dehydrogenases/reductases (SDR) family.</text>
</comment>
<dbReference type="Proteomes" id="UP001271723">
    <property type="component" value="Unassembled WGS sequence"/>
</dbReference>
<dbReference type="PANTHER" id="PTHR24321:SF8">
    <property type="entry name" value="ESTRADIOL 17-BETA-DEHYDROGENASE 8-RELATED"/>
    <property type="match status" value="1"/>
</dbReference>
<protein>
    <submittedName>
        <fullName evidence="3">SDR family oxidoreductase</fullName>
    </submittedName>
</protein>
<proteinExistence type="inferred from homology"/>
<dbReference type="PANTHER" id="PTHR24321">
    <property type="entry name" value="DEHYDROGENASES, SHORT CHAIN"/>
    <property type="match status" value="1"/>
</dbReference>
<sequence length="256" mass="26556">MFADLTGKVAVVTGIGSGIGRASALTLARQGAAVFGCDLHAETAEETLRLAEAEGLKISSLHPVDLTRPEDARAVIEQAVAQHGGIDILANVAAAAAPFSPFGETDFENQWKQTLSGELDLLFLVTQAAWPHLVERGGGSVINVASATAHRGYPELPALPHVTAKGGVLAMTRQLAAEGAAHGIRVNSVSPGLIPTPHSLPAIDLPGVRESFFAKVLIKRFGRPEDVSGCIVFLSAPESSWVTGAEYLVDGGATAI</sequence>
<evidence type="ECO:0000256" key="2">
    <source>
        <dbReference type="ARBA" id="ARBA00023002"/>
    </source>
</evidence>
<evidence type="ECO:0000256" key="1">
    <source>
        <dbReference type="ARBA" id="ARBA00006484"/>
    </source>
</evidence>
<comment type="caution">
    <text evidence="3">The sequence shown here is derived from an EMBL/GenBank/DDBJ whole genome shotgun (WGS) entry which is preliminary data.</text>
</comment>
<dbReference type="RefSeq" id="WP_086759656.1">
    <property type="nucleotide sequence ID" value="NZ_JAGJBZ010000001.1"/>
</dbReference>
<dbReference type="CDD" id="cd05233">
    <property type="entry name" value="SDR_c"/>
    <property type="match status" value="1"/>
</dbReference>
<organism evidence="3 4">
    <name type="scientific">Streptomyces griseiscabiei</name>
    <dbReference type="NCBI Taxonomy" id="2993540"/>
    <lineage>
        <taxon>Bacteria</taxon>
        <taxon>Bacillati</taxon>
        <taxon>Actinomycetota</taxon>
        <taxon>Actinomycetes</taxon>
        <taxon>Kitasatosporales</taxon>
        <taxon>Streptomycetaceae</taxon>
        <taxon>Streptomyces</taxon>
    </lineage>
</organism>
<dbReference type="EMBL" id="JARAVY010000021">
    <property type="protein sequence ID" value="MDX2914577.1"/>
    <property type="molecule type" value="Genomic_DNA"/>
</dbReference>
<evidence type="ECO:0000313" key="4">
    <source>
        <dbReference type="Proteomes" id="UP001271723"/>
    </source>
</evidence>
<dbReference type="Pfam" id="PF13561">
    <property type="entry name" value="adh_short_C2"/>
    <property type="match status" value="1"/>
</dbReference>
<dbReference type="SUPFAM" id="SSF51735">
    <property type="entry name" value="NAD(P)-binding Rossmann-fold domains"/>
    <property type="match status" value="1"/>
</dbReference>
<gene>
    <name evidence="3" type="ORF">PV517_38635</name>
</gene>
<accession>A0ABU4LFL3</accession>
<keyword evidence="4" id="KW-1185">Reference proteome</keyword>
<name>A0ABU4LFL3_9ACTN</name>